<protein>
    <recommendedName>
        <fullName evidence="1">Protein kinase domain-containing protein</fullName>
    </recommendedName>
</protein>
<dbReference type="VEuPathDB" id="FungiDB:NEUTE1DRAFT_41319"/>
<proteinExistence type="predicted"/>
<dbReference type="PROSITE" id="PS50011">
    <property type="entry name" value="PROTEIN_KINASE_DOM"/>
    <property type="match status" value="1"/>
</dbReference>
<dbReference type="Gene3D" id="1.10.510.10">
    <property type="entry name" value="Transferase(Phosphotransferase) domain 1"/>
    <property type="match status" value="1"/>
</dbReference>
<gene>
    <name evidence="2" type="ORF">NEUTE1DRAFT_41319</name>
</gene>
<evidence type="ECO:0000313" key="3">
    <source>
        <dbReference type="Proteomes" id="UP000008065"/>
    </source>
</evidence>
<dbReference type="PANTHER" id="PTHR37542:SF1">
    <property type="entry name" value="PRION-INHIBITION AND PROPAGATION HELO DOMAIN-CONTAINING PROTEIN"/>
    <property type="match status" value="1"/>
</dbReference>
<dbReference type="GO" id="GO:0005524">
    <property type="term" value="F:ATP binding"/>
    <property type="evidence" value="ECO:0007669"/>
    <property type="project" value="InterPro"/>
</dbReference>
<dbReference type="Proteomes" id="UP000008065">
    <property type="component" value="Unassembled WGS sequence"/>
</dbReference>
<dbReference type="InterPro" id="IPR000719">
    <property type="entry name" value="Prot_kinase_dom"/>
</dbReference>
<dbReference type="SUPFAM" id="SSF56112">
    <property type="entry name" value="Protein kinase-like (PK-like)"/>
    <property type="match status" value="1"/>
</dbReference>
<dbReference type="RefSeq" id="XP_009850249.1">
    <property type="nucleotide sequence ID" value="XM_009851947.1"/>
</dbReference>
<dbReference type="HOGENOM" id="CLU_028627_0_0_1"/>
<organism evidence="2 3">
    <name type="scientific">Neurospora tetrasperma (strain FGSC 2508 / ATCC MYA-4615 / P0657)</name>
    <dbReference type="NCBI Taxonomy" id="510951"/>
    <lineage>
        <taxon>Eukaryota</taxon>
        <taxon>Fungi</taxon>
        <taxon>Dikarya</taxon>
        <taxon>Ascomycota</taxon>
        <taxon>Pezizomycotina</taxon>
        <taxon>Sordariomycetes</taxon>
        <taxon>Sordariomycetidae</taxon>
        <taxon>Sordariales</taxon>
        <taxon>Sordariaceae</taxon>
        <taxon>Neurospora</taxon>
    </lineage>
</organism>
<keyword evidence="3" id="KW-1185">Reference proteome</keyword>
<dbReference type="PANTHER" id="PTHR37542">
    <property type="entry name" value="HELO DOMAIN-CONTAINING PROTEIN-RELATED"/>
    <property type="match status" value="1"/>
</dbReference>
<evidence type="ECO:0000259" key="1">
    <source>
        <dbReference type="PROSITE" id="PS50011"/>
    </source>
</evidence>
<dbReference type="InterPro" id="IPR011009">
    <property type="entry name" value="Kinase-like_dom_sf"/>
</dbReference>
<feature type="domain" description="Protein kinase" evidence="1">
    <location>
        <begin position="146"/>
        <end position="433"/>
    </location>
</feature>
<name>F8MKU2_NEUT8</name>
<evidence type="ECO:0000313" key="2">
    <source>
        <dbReference type="EMBL" id="EGO57470.1"/>
    </source>
</evidence>
<dbReference type="EMBL" id="GL891304">
    <property type="protein sequence ID" value="EGO57470.1"/>
    <property type="molecule type" value="Genomic_DNA"/>
</dbReference>
<dbReference type="OrthoDB" id="1911848at2759"/>
<reference evidence="3" key="1">
    <citation type="journal article" date="2011" name="Genetics">
        <title>Massive changes in genome architecture accompany the transition to self-fertility in the filamentous fungus Neurospora tetrasperma.</title>
        <authorList>
            <person name="Ellison C.E."/>
            <person name="Stajich J.E."/>
            <person name="Jacobson D.J."/>
            <person name="Natvig D.O."/>
            <person name="Lapidus A."/>
            <person name="Foster B."/>
            <person name="Aerts A."/>
            <person name="Riley R."/>
            <person name="Lindquist E.A."/>
            <person name="Grigoriev I.V."/>
            <person name="Taylor J.W."/>
        </authorList>
    </citation>
    <scope>NUCLEOTIDE SEQUENCE [LARGE SCALE GENOMIC DNA]</scope>
    <source>
        <strain evidence="3">FGSC 2508 / P0657</strain>
    </source>
</reference>
<dbReference type="AlphaFoldDB" id="F8MKU2"/>
<dbReference type="GeneID" id="20827792"/>
<dbReference type="KEGG" id="nte:NEUTE1DRAFT41319"/>
<accession>F8MKU2</accession>
<sequence length="479" mass="53611">MDPVSIAGLILTCCQHSRGRTGLWGFGSKAQKMTCAWKMGALDQIISDLDTWDRRFDPLWFMVMKIANPLVDAALARSQSANDDRSNARALSVAKNPLTVAAGMRRVLYPSANRLKPRFLAEVQMEMSEIPMSEAKKGFMELERRWYIIDTVQVGSVAEARDVLDDVSMLAVKLAQADPFAFGLLNCKGVIPVRSQLIGSSASSPSSSPPRSRLDYTSFQLVFCLPENLSVLQSLRQLLLNSDEHVSLSRKMRIARELAKVIHYVHTFAFVHKNVRPESILCFENNAASRSNAFLVGFDAFRAAGGSTMMSGDISWERNVYRHPSRQGFDPAEKYRMQHDIYSLGVCLLEIGLWESFVEYSTGEENSGRPRTKFGRTYYHFEKWLDERESAAGEDSTAITFNALALSLKDYLVEQASTRLAPRMGDRYAHVVLQCLTCLDEENEEFGGSGLETEDVGEDTLALCFAEKILSDLDQLSMV</sequence>
<dbReference type="GO" id="GO:0004672">
    <property type="term" value="F:protein kinase activity"/>
    <property type="evidence" value="ECO:0007669"/>
    <property type="project" value="InterPro"/>
</dbReference>